<name>A0AA39QPF9_9AGAR</name>
<evidence type="ECO:0000313" key="2">
    <source>
        <dbReference type="Proteomes" id="UP001175228"/>
    </source>
</evidence>
<sequence>LQGRTLEWSTDTKYLGIVFCSTAMDIFREHSLQVARKALRVCNVTLAMERFLGDIHPRAGLAIYSARVDSLLTYGSQVIVVTVDRTLRLLEKVQITFFRRLLHVHRRSTIAALYSETGFTPIRYRRIVLTLRYLIRLLTERGSTTRLALLGIDACREI</sequence>
<comment type="caution">
    <text evidence="1">The sequence shown here is derived from an EMBL/GenBank/DDBJ whole genome shotgun (WGS) entry which is preliminary data.</text>
</comment>
<reference evidence="1" key="1">
    <citation type="submission" date="2023-06" db="EMBL/GenBank/DDBJ databases">
        <authorList>
            <consortium name="Lawrence Berkeley National Laboratory"/>
            <person name="Ahrendt S."/>
            <person name="Sahu N."/>
            <person name="Indic B."/>
            <person name="Wong-Bajracharya J."/>
            <person name="Merenyi Z."/>
            <person name="Ke H.-M."/>
            <person name="Monk M."/>
            <person name="Kocsube S."/>
            <person name="Drula E."/>
            <person name="Lipzen A."/>
            <person name="Balint B."/>
            <person name="Henrissat B."/>
            <person name="Andreopoulos B."/>
            <person name="Martin F.M."/>
            <person name="Harder C.B."/>
            <person name="Rigling D."/>
            <person name="Ford K.L."/>
            <person name="Foster G.D."/>
            <person name="Pangilinan J."/>
            <person name="Papanicolaou A."/>
            <person name="Barry K."/>
            <person name="LaButti K."/>
            <person name="Viragh M."/>
            <person name="Koriabine M."/>
            <person name="Yan M."/>
            <person name="Riley R."/>
            <person name="Champramary S."/>
            <person name="Plett K.L."/>
            <person name="Tsai I.J."/>
            <person name="Slot J."/>
            <person name="Sipos G."/>
            <person name="Plett J."/>
            <person name="Nagy L.G."/>
            <person name="Grigoriev I.V."/>
        </authorList>
    </citation>
    <scope>NUCLEOTIDE SEQUENCE</scope>
    <source>
        <strain evidence="1">HWK02</strain>
    </source>
</reference>
<keyword evidence="2" id="KW-1185">Reference proteome</keyword>
<accession>A0AA39QPF9</accession>
<proteinExistence type="predicted"/>
<protein>
    <submittedName>
        <fullName evidence="1">Uncharacterized protein</fullName>
    </submittedName>
</protein>
<dbReference type="AlphaFoldDB" id="A0AA39QPF9"/>
<organism evidence="1 2">
    <name type="scientific">Armillaria luteobubalina</name>
    <dbReference type="NCBI Taxonomy" id="153913"/>
    <lineage>
        <taxon>Eukaryota</taxon>
        <taxon>Fungi</taxon>
        <taxon>Dikarya</taxon>
        <taxon>Basidiomycota</taxon>
        <taxon>Agaricomycotina</taxon>
        <taxon>Agaricomycetes</taxon>
        <taxon>Agaricomycetidae</taxon>
        <taxon>Agaricales</taxon>
        <taxon>Marasmiineae</taxon>
        <taxon>Physalacriaceae</taxon>
        <taxon>Armillaria</taxon>
    </lineage>
</organism>
<evidence type="ECO:0000313" key="1">
    <source>
        <dbReference type="EMBL" id="KAK0506718.1"/>
    </source>
</evidence>
<dbReference type="Proteomes" id="UP001175228">
    <property type="component" value="Unassembled WGS sequence"/>
</dbReference>
<feature type="non-terminal residue" evidence="1">
    <location>
        <position position="1"/>
    </location>
</feature>
<dbReference type="EMBL" id="JAUEPU010000001">
    <property type="protein sequence ID" value="KAK0506718.1"/>
    <property type="molecule type" value="Genomic_DNA"/>
</dbReference>
<gene>
    <name evidence="1" type="ORF">EDD18DRAFT_1059251</name>
</gene>